<reference evidence="1 2" key="1">
    <citation type="submission" date="2024-01" db="EMBL/GenBank/DDBJ databases">
        <title>Genome assemblies of Stephania.</title>
        <authorList>
            <person name="Yang L."/>
        </authorList>
    </citation>
    <scope>NUCLEOTIDE SEQUENCE [LARGE SCALE GENOMIC DNA]</scope>
    <source>
        <strain evidence="1">JXDWG</strain>
        <tissue evidence="1">Leaf</tissue>
    </source>
</reference>
<sequence length="100" mass="11379">MLFPLFLVIDFRDTFGLGVETLLFVMYLWHTRLYAGKPGERKWGLPLKGSWGYGNQVKGSGAPTERIWGFDVQFSVTGRSTRFVSLVLFIHVMILAQLPV</sequence>
<gene>
    <name evidence="1" type="ORF">Scep_019179</name>
</gene>
<keyword evidence="2" id="KW-1185">Reference proteome</keyword>
<proteinExistence type="predicted"/>
<name>A0AAP0IAM3_9MAGN</name>
<comment type="caution">
    <text evidence="1">The sequence shown here is derived from an EMBL/GenBank/DDBJ whole genome shotgun (WGS) entry which is preliminary data.</text>
</comment>
<evidence type="ECO:0000313" key="1">
    <source>
        <dbReference type="EMBL" id="KAK9111660.1"/>
    </source>
</evidence>
<dbReference type="Proteomes" id="UP001419268">
    <property type="component" value="Unassembled WGS sequence"/>
</dbReference>
<protein>
    <submittedName>
        <fullName evidence="1">Uncharacterized protein</fullName>
    </submittedName>
</protein>
<accession>A0AAP0IAM3</accession>
<organism evidence="1 2">
    <name type="scientific">Stephania cephalantha</name>
    <dbReference type="NCBI Taxonomy" id="152367"/>
    <lineage>
        <taxon>Eukaryota</taxon>
        <taxon>Viridiplantae</taxon>
        <taxon>Streptophyta</taxon>
        <taxon>Embryophyta</taxon>
        <taxon>Tracheophyta</taxon>
        <taxon>Spermatophyta</taxon>
        <taxon>Magnoliopsida</taxon>
        <taxon>Ranunculales</taxon>
        <taxon>Menispermaceae</taxon>
        <taxon>Menispermoideae</taxon>
        <taxon>Cissampelideae</taxon>
        <taxon>Stephania</taxon>
    </lineage>
</organism>
<dbReference type="EMBL" id="JBBNAG010000008">
    <property type="protein sequence ID" value="KAK9111660.1"/>
    <property type="molecule type" value="Genomic_DNA"/>
</dbReference>
<dbReference type="AlphaFoldDB" id="A0AAP0IAM3"/>
<evidence type="ECO:0000313" key="2">
    <source>
        <dbReference type="Proteomes" id="UP001419268"/>
    </source>
</evidence>